<dbReference type="Proteomes" id="UP000076404">
    <property type="component" value="Chromosome"/>
</dbReference>
<keyword evidence="3" id="KW-1185">Reference proteome</keyword>
<sequence length="87" mass="10055">MVAHRRRSQRYHQRSRLPRPQRQSVGIGAPDGRRGRSGVRGHGRRRTHVTPGAQHHRARIRRGCRYPAHLAHGHLARRAHHAAQCHQ</sequence>
<dbReference type="EMBL" id="CP011454">
    <property type="protein sequence ID" value="AMW06380.1"/>
    <property type="molecule type" value="Genomic_DNA"/>
</dbReference>
<dbReference type="AlphaFoldDB" id="A0A143BPD9"/>
<dbReference type="KEGG" id="gph:GEMMAAP_19495"/>
<proteinExistence type="predicted"/>
<gene>
    <name evidence="2" type="ORF">GEMMAAP_19495</name>
</gene>
<evidence type="ECO:0000256" key="1">
    <source>
        <dbReference type="SAM" id="MobiDB-lite"/>
    </source>
</evidence>
<name>A0A143BPD9_9BACT</name>
<evidence type="ECO:0000313" key="3">
    <source>
        <dbReference type="Proteomes" id="UP000076404"/>
    </source>
</evidence>
<reference evidence="2 3" key="2">
    <citation type="journal article" date="2016" name="Environ. Microbiol. Rep.">
        <title>Metagenomic evidence for the presence of phototrophic Gemmatimonadetes bacteria in diverse environments.</title>
        <authorList>
            <person name="Zeng Y."/>
            <person name="Baumbach J."/>
            <person name="Barbosa E.G."/>
            <person name="Azevedo V."/>
            <person name="Zhang C."/>
            <person name="Koblizek M."/>
        </authorList>
    </citation>
    <scope>NUCLEOTIDE SEQUENCE [LARGE SCALE GENOMIC DNA]</scope>
    <source>
        <strain evidence="2 3">AP64</strain>
    </source>
</reference>
<protein>
    <submittedName>
        <fullName evidence="2">Uncharacterized protein</fullName>
    </submittedName>
</protein>
<accession>A0A143BPD9</accession>
<feature type="compositionally biased region" description="Basic residues" evidence="1">
    <location>
        <begin position="1"/>
        <end position="19"/>
    </location>
</feature>
<dbReference type="STRING" id="1379270.GEMMAAP_19495"/>
<feature type="compositionally biased region" description="Basic residues" evidence="1">
    <location>
        <begin position="35"/>
        <end position="58"/>
    </location>
</feature>
<reference evidence="2 3" key="1">
    <citation type="journal article" date="2014" name="Proc. Natl. Acad. Sci. U.S.A.">
        <title>Functional type 2 photosynthetic reaction centers found in the rare bacterial phylum Gemmatimonadetes.</title>
        <authorList>
            <person name="Zeng Y."/>
            <person name="Feng F."/>
            <person name="Medova H."/>
            <person name="Dean J."/>
            <person name="Koblizek M."/>
        </authorList>
    </citation>
    <scope>NUCLEOTIDE SEQUENCE [LARGE SCALE GENOMIC DNA]</scope>
    <source>
        <strain evidence="2 3">AP64</strain>
    </source>
</reference>
<feature type="region of interest" description="Disordered" evidence="1">
    <location>
        <begin position="1"/>
        <end position="58"/>
    </location>
</feature>
<evidence type="ECO:0000313" key="2">
    <source>
        <dbReference type="EMBL" id="AMW06380.1"/>
    </source>
</evidence>
<organism evidence="2 3">
    <name type="scientific">Gemmatimonas phototrophica</name>
    <dbReference type="NCBI Taxonomy" id="1379270"/>
    <lineage>
        <taxon>Bacteria</taxon>
        <taxon>Pseudomonadati</taxon>
        <taxon>Gemmatimonadota</taxon>
        <taxon>Gemmatimonadia</taxon>
        <taxon>Gemmatimonadales</taxon>
        <taxon>Gemmatimonadaceae</taxon>
        <taxon>Gemmatimonas</taxon>
    </lineage>
</organism>